<dbReference type="Proteomes" id="UP001497512">
    <property type="component" value="Chromosome 10"/>
</dbReference>
<feature type="compositionally biased region" description="Basic and acidic residues" evidence="1">
    <location>
        <begin position="769"/>
        <end position="786"/>
    </location>
</feature>
<reference evidence="2" key="1">
    <citation type="submission" date="2024-02" db="EMBL/GenBank/DDBJ databases">
        <authorList>
            <consortium name="ELIXIR-Norway"/>
            <consortium name="Elixir Norway"/>
        </authorList>
    </citation>
    <scope>NUCLEOTIDE SEQUENCE</scope>
</reference>
<feature type="compositionally biased region" description="Polar residues" evidence="1">
    <location>
        <begin position="344"/>
        <end position="361"/>
    </location>
</feature>
<feature type="region of interest" description="Disordered" evidence="1">
    <location>
        <begin position="1429"/>
        <end position="1451"/>
    </location>
</feature>
<feature type="compositionally biased region" description="Basic and acidic residues" evidence="1">
    <location>
        <begin position="594"/>
        <end position="604"/>
    </location>
</feature>
<evidence type="ECO:0000256" key="1">
    <source>
        <dbReference type="SAM" id="MobiDB-lite"/>
    </source>
</evidence>
<evidence type="ECO:0000313" key="3">
    <source>
        <dbReference type="Proteomes" id="UP001497512"/>
    </source>
</evidence>
<feature type="region of interest" description="Disordered" evidence="1">
    <location>
        <begin position="832"/>
        <end position="851"/>
    </location>
</feature>
<evidence type="ECO:0000313" key="2">
    <source>
        <dbReference type="EMBL" id="CAK9193906.1"/>
    </source>
</evidence>
<feature type="compositionally biased region" description="Basic and acidic residues" evidence="1">
    <location>
        <begin position="836"/>
        <end position="845"/>
    </location>
</feature>
<proteinExistence type="predicted"/>
<protein>
    <submittedName>
        <fullName evidence="2">Uncharacterized protein</fullName>
    </submittedName>
</protein>
<sequence length="1654" mass="179841">MDFNQYVRILVDTDINTHFIVSLPRVSTVAELRELIKVTHKHCYPDTGDVGIGKLAVRGGDYGYHLADYLCIGQVYNTSEGKVMAEVQLPSLCAFGNDQKYLQSGPHELSTSSSPKKLQLLATENDNCNNEGQLCVEPQSAEKATNHSVGPSIPQLLERTIPAEDQCRITAALEGNAITVHEGKFVRSTVGCLGRENMSPATQAPFTQASQELMETPKVVEGEEDARDMETPSSRLVMQETQSDAGVAATGLLRKKKKEGTVKKRTVSLSEGEKQLEYLVEETDDVLVKAGRKKGKEFQFHTISKLQKKTAGIPASNIFKHEDETVSLVKVEGKNELQIKKNLELNNDNGASESTTHFSAQSKKKSDLSPTGSVSITTIQGKVKEKRKKKRALDMAEVKTMGETTLEGTLAVREVEPDTSVGGNVSVALNGDKLKEERRKKKFVELESSCVNNNQVRLGGEKVSELSANRQSEQEMAHKGHISGKRKVKVSKLHRSPTSDSLDAEAATNLQFSTSKDTQNNMAMNVNTEGNNVPDLRTVRKKSRRKQSMTYVLGVNGMTSMIIGFPEPGTVQAEGETAGENVQCTSQAHVAHALKERSREDGDKVSGSQQRGKEGEVMLTNDGSNVKDTGAGSDNREVAVLVGLSQAKAETLFEQAKDGFLQALDSLPGTPWPSGPVLVTKQGRGAPSGISTHEATFDMMEEVTAARRETGFQNKRYRSGKHDNEAQSLEREEATQTDVLRLAFETQADEQVDGLVLGNEGTLQNSNKSCKDSHSSKSSEGGEFRSDIALVKKTQVGVLDGKARESRVSQTNFPIGNGKAFQKQEVSIIENSPVQRGEDNTEKDSAQPLSQDTSYNVAATQVSNALSGSTTEETGEEIGLIWSKGTETQPHEQKVDALNSQLKDFIGLSHSAGENGNPDTILSAPAPSKAARTPLPIVPRIQASGNAENVRRRSSGAAAEIESKFAQFIDSQDGLDEIMDITFSQRKIRSADLTDQVASAGAIELPEAASSRSGTGVLENEGESMPPLSGVPITLEKHKSAALLQVPGKSLVSLPTFEFKVPKAVLPSTTAGAENANHNSGGPTHNSGRSMLSSDVEVPIGFGCSTNLPKDVQENSGENQNFFAFEVQSMDADVTGSESLPLDWKNQSSSALQGTIEADTKKRSEAIVEKRRRLSKRKEDGLEFMVVNNTEQLVRDEMERKDSGEKRVDVESRATFLEFSGQQGDDDSKTNFWRTGANRKEEDNQSQDTSLVSGRRPGKKRRQSKVKREETEVGLNESELLVNNTVSSVDRATCEEEVMPVYCQEKMTVGVRMANPKNVIPEESSMDQSARETEELYLLMEKANTDLWVQTNRNKKQVVRMSLSLLSGGCFPAGGSEIEVDKGEELVKDTQENILGTRVNGDVDKAGCNMEKESANLESLADPKVAVTNSRANDGDGLGHVIQGSDTMEMPDDGVKTTIEHDNVERESGQGEQVKGPTLLNQAKVQSDLDLSEFDSEDGDTLVSRIVKSGKKSGKRQAERMEEICERAVSRVLEDEMLHVADPDFVLQRKSRKDTNPTSWTSKKKEVLHHVVAGSNVSETMEGVKLALIQSTVTTKKASKSSKSGGTILKKIVAHKPVTDSGSEVCPNGCGKIYKGKTSAWYVHKSKCLGAPAD</sequence>
<dbReference type="EMBL" id="OZ019902">
    <property type="protein sequence ID" value="CAK9193906.1"/>
    <property type="molecule type" value="Genomic_DNA"/>
</dbReference>
<accession>A0ABP0TDJ4</accession>
<feature type="compositionally biased region" description="Basic residues" evidence="1">
    <location>
        <begin position="1256"/>
        <end position="1265"/>
    </location>
</feature>
<keyword evidence="3" id="KW-1185">Reference proteome</keyword>
<feature type="region of interest" description="Disordered" evidence="1">
    <location>
        <begin position="344"/>
        <end position="373"/>
    </location>
</feature>
<gene>
    <name evidence="2" type="ORF">CSSPTR1EN2_LOCUS2260</name>
</gene>
<name>A0ABP0TDJ4_9BRYO</name>
<feature type="region of interest" description="Disordered" evidence="1">
    <location>
        <begin position="594"/>
        <end position="632"/>
    </location>
</feature>
<feature type="region of interest" description="Disordered" evidence="1">
    <location>
        <begin position="759"/>
        <end position="786"/>
    </location>
</feature>
<feature type="region of interest" description="Disordered" evidence="1">
    <location>
        <begin position="1215"/>
        <end position="1272"/>
    </location>
</feature>
<organism evidence="2 3">
    <name type="scientific">Sphagnum troendelagicum</name>
    <dbReference type="NCBI Taxonomy" id="128251"/>
    <lineage>
        <taxon>Eukaryota</taxon>
        <taxon>Viridiplantae</taxon>
        <taxon>Streptophyta</taxon>
        <taxon>Embryophyta</taxon>
        <taxon>Bryophyta</taxon>
        <taxon>Sphagnophytina</taxon>
        <taxon>Sphagnopsida</taxon>
        <taxon>Sphagnales</taxon>
        <taxon>Sphagnaceae</taxon>
        <taxon>Sphagnum</taxon>
    </lineage>
</organism>